<accession>A0A2P2Q295</accession>
<name>A0A2P2Q295_RHIMU</name>
<protein>
    <submittedName>
        <fullName evidence="1">Uncharacterized protein</fullName>
    </submittedName>
</protein>
<reference evidence="1" key="1">
    <citation type="submission" date="2018-02" db="EMBL/GenBank/DDBJ databases">
        <title>Rhizophora mucronata_Transcriptome.</title>
        <authorList>
            <person name="Meera S.P."/>
            <person name="Sreeshan A."/>
            <person name="Augustine A."/>
        </authorList>
    </citation>
    <scope>NUCLEOTIDE SEQUENCE</scope>
    <source>
        <tissue evidence="1">Leaf</tissue>
    </source>
</reference>
<dbReference type="EMBL" id="GGEC01080614">
    <property type="protein sequence ID" value="MBX61098.1"/>
    <property type="molecule type" value="Transcribed_RNA"/>
</dbReference>
<evidence type="ECO:0000313" key="1">
    <source>
        <dbReference type="EMBL" id="MBX61098.1"/>
    </source>
</evidence>
<organism evidence="1">
    <name type="scientific">Rhizophora mucronata</name>
    <name type="common">Asiatic mangrove</name>
    <dbReference type="NCBI Taxonomy" id="61149"/>
    <lineage>
        <taxon>Eukaryota</taxon>
        <taxon>Viridiplantae</taxon>
        <taxon>Streptophyta</taxon>
        <taxon>Embryophyta</taxon>
        <taxon>Tracheophyta</taxon>
        <taxon>Spermatophyta</taxon>
        <taxon>Magnoliopsida</taxon>
        <taxon>eudicotyledons</taxon>
        <taxon>Gunneridae</taxon>
        <taxon>Pentapetalae</taxon>
        <taxon>rosids</taxon>
        <taxon>fabids</taxon>
        <taxon>Malpighiales</taxon>
        <taxon>Rhizophoraceae</taxon>
        <taxon>Rhizophora</taxon>
    </lineage>
</organism>
<sequence>MCDDMTYTGAHNTFISVNI</sequence>
<proteinExistence type="predicted"/>
<dbReference type="AlphaFoldDB" id="A0A2P2Q295"/>